<comment type="function">
    <text evidence="8">Catalyzes the release of premature peptidyl moieties from peptidyl-tRNA molecules trapped in stalled 50S ribosomal subunits, and thus maintains levels of free tRNAs and 50S ribosomes.</text>
</comment>
<dbReference type="InterPro" id="IPR036416">
    <property type="entry name" value="Pept_tRNA_hydro_sf"/>
</dbReference>
<dbReference type="EMBL" id="FNUK01000011">
    <property type="protein sequence ID" value="SEF79580.1"/>
    <property type="molecule type" value="Genomic_DNA"/>
</dbReference>
<evidence type="ECO:0000256" key="6">
    <source>
        <dbReference type="ARBA" id="ARBA00048707"/>
    </source>
</evidence>
<evidence type="ECO:0000313" key="12">
    <source>
        <dbReference type="Proteomes" id="UP000242850"/>
    </source>
</evidence>
<dbReference type="PANTHER" id="PTHR17224:SF1">
    <property type="entry name" value="PEPTIDYL-TRNA HYDROLASE"/>
    <property type="match status" value="1"/>
</dbReference>
<protein>
    <recommendedName>
        <fullName evidence="7 8">Peptidyl-tRNA hydrolase</fullName>
        <shortName evidence="8">Pth</shortName>
        <ecNumber evidence="1 8">3.1.1.29</ecNumber>
    </recommendedName>
</protein>
<comment type="subcellular location">
    <subcellularLocation>
        <location evidence="8">Cytoplasm</location>
    </subcellularLocation>
</comment>
<dbReference type="AlphaFoldDB" id="A0A1H5UX92"/>
<evidence type="ECO:0000256" key="1">
    <source>
        <dbReference type="ARBA" id="ARBA00013260"/>
    </source>
</evidence>
<dbReference type="PROSITE" id="PS01196">
    <property type="entry name" value="PEPT_TRNA_HYDROL_2"/>
    <property type="match status" value="1"/>
</dbReference>
<feature type="site" description="Discriminates between blocked and unblocked aminoacyl-tRNA" evidence="8">
    <location>
        <position position="9"/>
    </location>
</feature>
<dbReference type="RefSeq" id="WP_103896020.1">
    <property type="nucleotide sequence ID" value="NZ_FNUK01000011.1"/>
</dbReference>
<dbReference type="GO" id="GO:0004045">
    <property type="term" value="F:peptidyl-tRNA hydrolase activity"/>
    <property type="evidence" value="ECO:0007669"/>
    <property type="project" value="UniProtKB-UniRule"/>
</dbReference>
<evidence type="ECO:0000256" key="7">
    <source>
        <dbReference type="ARBA" id="ARBA00050038"/>
    </source>
</evidence>
<evidence type="ECO:0000313" key="11">
    <source>
        <dbReference type="EMBL" id="SEF79580.1"/>
    </source>
</evidence>
<keyword evidence="2 8" id="KW-0820">tRNA-binding</keyword>
<feature type="binding site" evidence="8">
    <location>
        <position position="112"/>
    </location>
    <ligand>
        <name>tRNA</name>
        <dbReference type="ChEBI" id="CHEBI:17843"/>
    </ligand>
</feature>
<dbReference type="EC" id="3.1.1.29" evidence="1 8"/>
<dbReference type="InterPro" id="IPR018171">
    <property type="entry name" value="Pept_tRNA_hydro_CS"/>
</dbReference>
<dbReference type="Pfam" id="PF01195">
    <property type="entry name" value="Pept_tRNA_hydro"/>
    <property type="match status" value="1"/>
</dbReference>
<dbReference type="OrthoDB" id="9800507at2"/>
<dbReference type="Proteomes" id="UP000242850">
    <property type="component" value="Unassembled WGS sequence"/>
</dbReference>
<evidence type="ECO:0000256" key="10">
    <source>
        <dbReference type="RuleBase" id="RU004320"/>
    </source>
</evidence>
<reference evidence="12" key="1">
    <citation type="submission" date="2016-10" db="EMBL/GenBank/DDBJ databases">
        <authorList>
            <person name="Varghese N."/>
            <person name="Submissions S."/>
        </authorList>
    </citation>
    <scope>NUCLEOTIDE SEQUENCE [LARGE SCALE GENOMIC DNA]</scope>
    <source>
        <strain evidence="12">DSM 5463</strain>
    </source>
</reference>
<dbReference type="Gene3D" id="3.40.50.1470">
    <property type="entry name" value="Peptidyl-tRNA hydrolase"/>
    <property type="match status" value="1"/>
</dbReference>
<dbReference type="GO" id="GO:0000049">
    <property type="term" value="F:tRNA binding"/>
    <property type="evidence" value="ECO:0007669"/>
    <property type="project" value="UniProtKB-UniRule"/>
</dbReference>
<gene>
    <name evidence="8" type="primary">pth</name>
    <name evidence="11" type="ORF">SAMN05660865_01047</name>
</gene>
<comment type="subunit">
    <text evidence="8">Monomer.</text>
</comment>
<dbReference type="SUPFAM" id="SSF53178">
    <property type="entry name" value="Peptidyl-tRNA hydrolase-like"/>
    <property type="match status" value="1"/>
</dbReference>
<proteinExistence type="inferred from homology"/>
<evidence type="ECO:0000256" key="9">
    <source>
        <dbReference type="RuleBase" id="RU000673"/>
    </source>
</evidence>
<sequence>MFLVVGLGNPGREYEKTRHNVGFEVIDRLAEKLGIEVNRIKFKGLVGEASVNGKKVVLLKPTTFMNLSGESLIEAVSFYKVNLENVIVIYDDVDINVGRLRIRGSGSDGGHNGMKNIIYHLKDNKFPRVRIGIGKPKGDMVSHVLGRFSQEEEALIKKVVDIAVEAVLEIINNSLQSAMNKYNSYDASLK</sequence>
<organism evidence="11 12">
    <name type="scientific">Caloramator fervidus</name>
    <dbReference type="NCBI Taxonomy" id="29344"/>
    <lineage>
        <taxon>Bacteria</taxon>
        <taxon>Bacillati</taxon>
        <taxon>Bacillota</taxon>
        <taxon>Clostridia</taxon>
        <taxon>Eubacteriales</taxon>
        <taxon>Clostridiaceae</taxon>
        <taxon>Caloramator</taxon>
    </lineage>
</organism>
<dbReference type="InterPro" id="IPR001328">
    <property type="entry name" value="Pept_tRNA_hydro"/>
</dbReference>
<comment type="catalytic activity">
    <reaction evidence="6 8 9">
        <text>an N-acyl-L-alpha-aminoacyl-tRNA + H2O = an N-acyl-L-amino acid + a tRNA + H(+)</text>
        <dbReference type="Rhea" id="RHEA:54448"/>
        <dbReference type="Rhea" id="RHEA-COMP:10123"/>
        <dbReference type="Rhea" id="RHEA-COMP:13883"/>
        <dbReference type="ChEBI" id="CHEBI:15377"/>
        <dbReference type="ChEBI" id="CHEBI:15378"/>
        <dbReference type="ChEBI" id="CHEBI:59874"/>
        <dbReference type="ChEBI" id="CHEBI:78442"/>
        <dbReference type="ChEBI" id="CHEBI:138191"/>
        <dbReference type="EC" id="3.1.1.29"/>
    </reaction>
</comment>
<dbReference type="FunFam" id="3.40.50.1470:FF:000001">
    <property type="entry name" value="Peptidyl-tRNA hydrolase"/>
    <property type="match status" value="1"/>
</dbReference>
<keyword evidence="3 8" id="KW-0378">Hydrolase</keyword>
<comment type="function">
    <text evidence="8">Hydrolyzes ribosome-free peptidyl-tRNAs (with 1 or more amino acids incorporated), which drop off the ribosome during protein synthesis, or as a result of ribosome stalling.</text>
</comment>
<accession>A0A1H5UX92</accession>
<evidence type="ECO:0000256" key="3">
    <source>
        <dbReference type="ARBA" id="ARBA00022801"/>
    </source>
</evidence>
<keyword evidence="4 8" id="KW-0694">RNA-binding</keyword>
<dbReference type="GO" id="GO:0005737">
    <property type="term" value="C:cytoplasm"/>
    <property type="evidence" value="ECO:0007669"/>
    <property type="project" value="UniProtKB-SubCell"/>
</dbReference>
<evidence type="ECO:0000256" key="4">
    <source>
        <dbReference type="ARBA" id="ARBA00022884"/>
    </source>
</evidence>
<keyword evidence="12" id="KW-1185">Reference proteome</keyword>
<feature type="binding site" evidence="8">
    <location>
        <position position="66"/>
    </location>
    <ligand>
        <name>tRNA</name>
        <dbReference type="ChEBI" id="CHEBI:17843"/>
    </ligand>
</feature>
<evidence type="ECO:0000256" key="8">
    <source>
        <dbReference type="HAMAP-Rule" id="MF_00083"/>
    </source>
</evidence>
<dbReference type="GO" id="GO:0072344">
    <property type="term" value="P:rescue of stalled ribosome"/>
    <property type="evidence" value="ECO:0007669"/>
    <property type="project" value="UniProtKB-UniRule"/>
</dbReference>
<evidence type="ECO:0000256" key="5">
    <source>
        <dbReference type="ARBA" id="ARBA00038063"/>
    </source>
</evidence>
<keyword evidence="8" id="KW-0963">Cytoplasm</keyword>
<feature type="binding site" evidence="8">
    <location>
        <position position="14"/>
    </location>
    <ligand>
        <name>tRNA</name>
        <dbReference type="ChEBI" id="CHEBI:17843"/>
    </ligand>
</feature>
<feature type="binding site" evidence="8">
    <location>
        <position position="64"/>
    </location>
    <ligand>
        <name>tRNA</name>
        <dbReference type="ChEBI" id="CHEBI:17843"/>
    </ligand>
</feature>
<name>A0A1H5UX92_9CLOT</name>
<dbReference type="HAMAP" id="MF_00083">
    <property type="entry name" value="Pept_tRNA_hydro_bact"/>
    <property type="match status" value="1"/>
</dbReference>
<evidence type="ECO:0000256" key="2">
    <source>
        <dbReference type="ARBA" id="ARBA00022555"/>
    </source>
</evidence>
<comment type="similarity">
    <text evidence="5 8 10">Belongs to the PTH family.</text>
</comment>
<dbReference type="PANTHER" id="PTHR17224">
    <property type="entry name" value="PEPTIDYL-TRNA HYDROLASE"/>
    <property type="match status" value="1"/>
</dbReference>
<dbReference type="CDD" id="cd00462">
    <property type="entry name" value="PTH"/>
    <property type="match status" value="1"/>
</dbReference>
<dbReference type="GO" id="GO:0006515">
    <property type="term" value="P:protein quality control for misfolded or incompletely synthesized proteins"/>
    <property type="evidence" value="ECO:0007669"/>
    <property type="project" value="UniProtKB-UniRule"/>
</dbReference>
<feature type="active site" description="Proton acceptor" evidence="8">
    <location>
        <position position="19"/>
    </location>
</feature>
<feature type="site" description="Stabilizes the basic form of H active site to accept a proton" evidence="8">
    <location>
        <position position="91"/>
    </location>
</feature>
<dbReference type="NCBIfam" id="TIGR00447">
    <property type="entry name" value="pth"/>
    <property type="match status" value="1"/>
</dbReference>
<dbReference type="PROSITE" id="PS01195">
    <property type="entry name" value="PEPT_TRNA_HYDROL_1"/>
    <property type="match status" value="1"/>
</dbReference>